<dbReference type="SUPFAM" id="SSF52540">
    <property type="entry name" value="P-loop containing nucleoside triphosphate hydrolases"/>
    <property type="match status" value="1"/>
</dbReference>
<dbReference type="GO" id="GO:0005524">
    <property type="term" value="F:ATP binding"/>
    <property type="evidence" value="ECO:0007669"/>
    <property type="project" value="InterPro"/>
</dbReference>
<organism evidence="2 3">
    <name type="scientific">Apilactobacillus kunkeei</name>
    <dbReference type="NCBI Taxonomy" id="148814"/>
    <lineage>
        <taxon>Bacteria</taxon>
        <taxon>Bacillati</taxon>
        <taxon>Bacillota</taxon>
        <taxon>Bacilli</taxon>
        <taxon>Lactobacillales</taxon>
        <taxon>Lactobacillaceae</taxon>
        <taxon>Apilactobacillus</taxon>
    </lineage>
</organism>
<dbReference type="AlphaFoldDB" id="A0A1L8CFU5"/>
<dbReference type="InterPro" id="IPR002611">
    <property type="entry name" value="IstB_ATP-bd"/>
</dbReference>
<proteinExistence type="predicted"/>
<dbReference type="GO" id="GO:0006260">
    <property type="term" value="P:DNA replication"/>
    <property type="evidence" value="ECO:0007669"/>
    <property type="project" value="TreeGrafter"/>
</dbReference>
<dbReference type="InterPro" id="IPR027417">
    <property type="entry name" value="P-loop_NTPase"/>
</dbReference>
<dbReference type="PANTHER" id="PTHR30050:SF4">
    <property type="entry name" value="ATP-BINDING PROTEIN RV3427C IN INSERTION SEQUENCE-RELATED"/>
    <property type="match status" value="1"/>
</dbReference>
<dbReference type="EMBL" id="BDDX01000001">
    <property type="protein sequence ID" value="GAT90076.1"/>
    <property type="molecule type" value="Genomic_DNA"/>
</dbReference>
<sequence>MESTSNMFNDFLNKHTTVTDEKCSKHHVNKIIFDVSKGQSFCPICQKNQHETKEKELTIKYTNQIKKRRTSKVLAKDSIMTDSDLKDATFDNFEVTNDEQKQALHVAKQSAYKYLNKDNQFNTLLTGVPGRGKSHLALSMLKAVNNTSEKPQSCLFVSVDELFRRIKDSFNYSDNKYSEGNMVRLLTNVDLLVLDDLGSEASMNRDKSASDFVQKILFGILNARSRTIITTNLNAKELEAMYNPKLVSRMEKGVQGHLIKFTEKTKDKRLVDF</sequence>
<dbReference type="Proteomes" id="UP000186588">
    <property type="component" value="Unassembled WGS sequence"/>
</dbReference>
<evidence type="ECO:0000313" key="2">
    <source>
        <dbReference type="EMBL" id="GAT90076.1"/>
    </source>
</evidence>
<evidence type="ECO:0000313" key="3">
    <source>
        <dbReference type="Proteomes" id="UP000186588"/>
    </source>
</evidence>
<reference evidence="2 3" key="1">
    <citation type="journal article" date="2016" name="Syst. Appl. Microbiol.">
        <title>Genomic characterization of a fructophilic bee symbiont Lactobacillus kunkeei reveals its niche-specific adaptation.</title>
        <authorList>
            <person name="Maeno S."/>
            <person name="Tanizawa Y."/>
            <person name="Kanesaki Y."/>
            <person name="Kubota E."/>
            <person name="Kumar H."/>
            <person name="Dicks L."/>
            <person name="Salminen S."/>
            <person name="Nakagawa J."/>
            <person name="Arita M."/>
            <person name="Endo A."/>
        </authorList>
    </citation>
    <scope>NUCLEOTIDE SEQUENCE [LARGE SCALE GENOMIC DNA]</scope>
    <source>
        <strain evidence="2 3">FF30-6</strain>
    </source>
</reference>
<dbReference type="RefSeq" id="WP_238337195.1">
    <property type="nucleotide sequence ID" value="NZ_BDDX01000001.1"/>
</dbReference>
<dbReference type="Pfam" id="PF01695">
    <property type="entry name" value="IstB_IS21"/>
    <property type="match status" value="1"/>
</dbReference>
<dbReference type="PANTHER" id="PTHR30050">
    <property type="entry name" value="CHROMOSOMAL REPLICATION INITIATOR PROTEIN DNAA"/>
    <property type="match status" value="1"/>
</dbReference>
<feature type="domain" description="IstB-like ATP-binding" evidence="1">
    <location>
        <begin position="74"/>
        <end position="243"/>
    </location>
</feature>
<protein>
    <submittedName>
        <fullName evidence="2">DNA replication protein</fullName>
    </submittedName>
</protein>
<dbReference type="Gene3D" id="3.40.50.300">
    <property type="entry name" value="P-loop containing nucleotide triphosphate hydrolases"/>
    <property type="match status" value="1"/>
</dbReference>
<gene>
    <name evidence="2" type="primary">dnaC</name>
    <name evidence="2" type="ORF">FF306_00169</name>
</gene>
<accession>A0A1L8CFU5</accession>
<evidence type="ECO:0000259" key="1">
    <source>
        <dbReference type="Pfam" id="PF01695"/>
    </source>
</evidence>
<comment type="caution">
    <text evidence="2">The sequence shown here is derived from an EMBL/GenBank/DDBJ whole genome shotgun (WGS) entry which is preliminary data.</text>
</comment>
<name>A0A1L8CFU5_9LACO</name>